<name>A0ABX6RVY0_9ACTN</name>
<feature type="compositionally biased region" description="Basic and acidic residues" evidence="1">
    <location>
        <begin position="137"/>
        <end position="147"/>
    </location>
</feature>
<keyword evidence="4" id="KW-1185">Reference proteome</keyword>
<dbReference type="Proteomes" id="UP000515764">
    <property type="component" value="Chromosome"/>
</dbReference>
<protein>
    <submittedName>
        <fullName evidence="3">Transposase</fullName>
    </submittedName>
</protein>
<reference evidence="4" key="1">
    <citation type="submission" date="2019-10" db="EMBL/GenBank/DDBJ databases">
        <title>Antimicrobial potential of Antarctic Bacteria.</title>
        <authorList>
            <person name="Benaud N."/>
            <person name="Edwards R.J."/>
            <person name="Ferrari B.C."/>
        </authorList>
    </citation>
    <scope>NUCLEOTIDE SEQUENCE [LARGE SCALE GENOMIC DNA]</scope>
    <source>
        <strain evidence="4">NBH77</strain>
    </source>
</reference>
<feature type="domain" description="Transposase IS4-like" evidence="2">
    <location>
        <begin position="87"/>
        <end position="193"/>
    </location>
</feature>
<proteinExistence type="predicted"/>
<organism evidence="3 4">
    <name type="scientific">Streptomyces rutgersensis</name>
    <dbReference type="NCBI Taxonomy" id="53451"/>
    <lineage>
        <taxon>Bacteria</taxon>
        <taxon>Bacillati</taxon>
        <taxon>Actinomycetota</taxon>
        <taxon>Actinomycetes</taxon>
        <taxon>Kitasatosporales</taxon>
        <taxon>Streptomycetaceae</taxon>
        <taxon>Streptomyces</taxon>
        <taxon>Streptomyces diastaticus group</taxon>
    </lineage>
</organism>
<dbReference type="EMBL" id="CP045704">
    <property type="protein sequence ID" value="QNE84450.1"/>
    <property type="molecule type" value="Genomic_DNA"/>
</dbReference>
<feature type="compositionally biased region" description="Basic residues" evidence="1">
    <location>
        <begin position="167"/>
        <end position="183"/>
    </location>
</feature>
<dbReference type="RefSeq" id="WP_364975832.1">
    <property type="nucleotide sequence ID" value="NZ_CP045704.1"/>
</dbReference>
<gene>
    <name evidence="3" type="ORF">F0345_27845</name>
</gene>
<sequence length="207" mass="23055">MVRRALRTAAAFTADIDSPPSSGLAADLTVSSAWRITRVIANVGHSKERRVHACPVHVSCAAASPALPTHDAYRVSAPGVSALGDEDCTRLPTVTEAIRLPRTGPGWSRARPGHVLADKGHSSKAIRIWLRRKGHRPHDARAGRSDPRPVPARQQRRRRPPAFDRKSYKRRNVVRRRFARLRQWRGIATRTTRPPSPTRQPSPSRHS</sequence>
<evidence type="ECO:0000256" key="1">
    <source>
        <dbReference type="SAM" id="MobiDB-lite"/>
    </source>
</evidence>
<feature type="region of interest" description="Disordered" evidence="1">
    <location>
        <begin position="131"/>
        <end position="207"/>
    </location>
</feature>
<dbReference type="Pfam" id="PF01609">
    <property type="entry name" value="DDE_Tnp_1"/>
    <property type="match status" value="1"/>
</dbReference>
<evidence type="ECO:0000259" key="2">
    <source>
        <dbReference type="Pfam" id="PF01609"/>
    </source>
</evidence>
<accession>A0ABX6RVY0</accession>
<dbReference type="InterPro" id="IPR002559">
    <property type="entry name" value="Transposase_11"/>
</dbReference>
<evidence type="ECO:0000313" key="4">
    <source>
        <dbReference type="Proteomes" id="UP000515764"/>
    </source>
</evidence>
<evidence type="ECO:0000313" key="3">
    <source>
        <dbReference type="EMBL" id="QNE84450.1"/>
    </source>
</evidence>